<reference evidence="2" key="1">
    <citation type="submission" date="2022-11" db="UniProtKB">
        <authorList>
            <consortium name="WormBaseParasite"/>
        </authorList>
    </citation>
    <scope>IDENTIFICATION</scope>
</reference>
<sequence length="69" mass="7682">MIEIGEMEGNRPQGVSLLQQLNSSFTSPTRLNGNIWVVVLVYYCSFLTPFSFERSIATAQFSSSSPTFV</sequence>
<dbReference type="WBParaSite" id="jg10999">
    <property type="protein sequence ID" value="jg10999"/>
    <property type="gene ID" value="jg10999"/>
</dbReference>
<proteinExistence type="predicted"/>
<dbReference type="Proteomes" id="UP000887574">
    <property type="component" value="Unplaced"/>
</dbReference>
<organism evidence="1 2">
    <name type="scientific">Ditylenchus dipsaci</name>
    <dbReference type="NCBI Taxonomy" id="166011"/>
    <lineage>
        <taxon>Eukaryota</taxon>
        <taxon>Metazoa</taxon>
        <taxon>Ecdysozoa</taxon>
        <taxon>Nematoda</taxon>
        <taxon>Chromadorea</taxon>
        <taxon>Rhabditida</taxon>
        <taxon>Tylenchina</taxon>
        <taxon>Tylenchomorpha</taxon>
        <taxon>Sphaerularioidea</taxon>
        <taxon>Anguinidae</taxon>
        <taxon>Anguininae</taxon>
        <taxon>Ditylenchus</taxon>
    </lineage>
</organism>
<name>A0A915CQ29_9BILA</name>
<evidence type="ECO:0000313" key="2">
    <source>
        <dbReference type="WBParaSite" id="jg10999"/>
    </source>
</evidence>
<keyword evidence="1" id="KW-1185">Reference proteome</keyword>
<evidence type="ECO:0000313" key="1">
    <source>
        <dbReference type="Proteomes" id="UP000887574"/>
    </source>
</evidence>
<dbReference type="AlphaFoldDB" id="A0A915CQ29"/>
<protein>
    <submittedName>
        <fullName evidence="2">Uncharacterized protein</fullName>
    </submittedName>
</protein>
<accession>A0A915CQ29</accession>